<evidence type="ECO:0000313" key="4">
    <source>
        <dbReference type="EMBL" id="KAF9966585.1"/>
    </source>
</evidence>
<sequence>MADSSPSPCKVSLNGAFRRFLLPRPALWRDFEDKIRVVYSLPPNALLDVQYKDEEGDVIKLNTDGELDDVLAMHALFSHIAPVKFEVSVSFQESLPSSTASSSRSNSIMGDPLPQLTSCWLSGLNQNYSGVGQVDLSSTIASDTVASPLSRPRYQPSSSYGSDQSDDVSLIELEDSQELHLGSGHHETHSVDNGSMDERISYPQHDIDEALRVQKEMEQLEAYKLDAPVFTSSVLCNTRTTVEDYSDDQSDADSMEQNQYDQAEDDQEPDTPLAGAVAAAVEHYETLASRSQKCVIDETTPLLGFETMHINNDADVLESSSSIAVEQPEQAIQEQAEPILEQVEPVALAEPSAPSMATASTSTSDRGATADDNALIEQFQMLVKEFQDIIQNNPQLVALAGSIMTKILSNVKVNVESFAGYLQTQAQIAAQNAHQAGQQVAAQAQEAASHIQEKAQEVASKVQERATQAPGPPSFPPGETSSFPASGGHSIFGQHQRRQHQYPSCNRPFFAHHQGHPSPFFLHHARRNHFYERSHQHNLNQLHHHHLRHTQGDVNSEAPSVGIASLLHPMTMGDMPPMPSVPLAFSLPEADPSLGLRRGHTVQSSRSPRLFSPRHRSSASASDLDRPVVYDIESPFTEEGMNAISDDKHKDEKGKAVVKESTLLVDVSGDQSHQSSSSSHMPGSFPRQPEMSNVKVGWSWTRLPDEGAEHHQPPSTRAKFGWVWNDNGGEKAEIAEDEGPTPLYTHLTENPAQATLTPGSFPFSHDAQRNGSRELFRSSSLHIGHGDNTQDDGAGEHLKLKRHQTIHSVHRDAQISESNADTANTSANGHERRRQELAQQKQSILEQRKVIEEQRQKLDDMRREQAAQRVEQMVSRARPVSHIGSFPSTPGDFPTVPIVRAPSVRTRVRAAPPARPAAMVPPSPAVPAPPVPAPVPAAAMPATTGMNPFADPFEFENELRTIVDMGFEDTAELRTVMQDFGGEVEAIVEFLIAQ</sequence>
<dbReference type="PROSITE" id="PS51745">
    <property type="entry name" value="PB1"/>
    <property type="match status" value="1"/>
</dbReference>
<feature type="domain" description="UBA" evidence="2">
    <location>
        <begin position="954"/>
        <end position="994"/>
    </location>
</feature>
<dbReference type="PROSITE" id="PS50030">
    <property type="entry name" value="UBA"/>
    <property type="match status" value="1"/>
</dbReference>
<evidence type="ECO:0008006" key="6">
    <source>
        <dbReference type="Google" id="ProtNLM"/>
    </source>
</evidence>
<organism evidence="4 5">
    <name type="scientific">Mortierella alpina</name>
    <name type="common">Oleaginous fungus</name>
    <name type="synonym">Mortierella renispora</name>
    <dbReference type="NCBI Taxonomy" id="64518"/>
    <lineage>
        <taxon>Eukaryota</taxon>
        <taxon>Fungi</taxon>
        <taxon>Fungi incertae sedis</taxon>
        <taxon>Mucoromycota</taxon>
        <taxon>Mortierellomycotina</taxon>
        <taxon>Mortierellomycetes</taxon>
        <taxon>Mortierellales</taxon>
        <taxon>Mortierellaceae</taxon>
        <taxon>Mortierella</taxon>
    </lineage>
</organism>
<proteinExistence type="predicted"/>
<evidence type="ECO:0000256" key="1">
    <source>
        <dbReference type="SAM" id="MobiDB-lite"/>
    </source>
</evidence>
<keyword evidence="5" id="KW-1185">Reference proteome</keyword>
<dbReference type="SUPFAM" id="SSF54277">
    <property type="entry name" value="CAD &amp; PB1 domains"/>
    <property type="match status" value="1"/>
</dbReference>
<feature type="domain" description="PB1" evidence="3">
    <location>
        <begin position="6"/>
        <end position="83"/>
    </location>
</feature>
<dbReference type="InterPro" id="IPR000270">
    <property type="entry name" value="PB1_dom"/>
</dbReference>
<dbReference type="AlphaFoldDB" id="A0A9P6M5I3"/>
<reference evidence="4" key="1">
    <citation type="journal article" date="2020" name="Fungal Divers.">
        <title>Resolving the Mortierellaceae phylogeny through synthesis of multi-gene phylogenetics and phylogenomics.</title>
        <authorList>
            <person name="Vandepol N."/>
            <person name="Liber J."/>
            <person name="Desiro A."/>
            <person name="Na H."/>
            <person name="Kennedy M."/>
            <person name="Barry K."/>
            <person name="Grigoriev I.V."/>
            <person name="Miller A.N."/>
            <person name="O'Donnell K."/>
            <person name="Stajich J.E."/>
            <person name="Bonito G."/>
        </authorList>
    </citation>
    <scope>NUCLEOTIDE SEQUENCE</scope>
    <source>
        <strain evidence="4">CK1249</strain>
    </source>
</reference>
<feature type="compositionally biased region" description="Low complexity" evidence="1">
    <location>
        <begin position="667"/>
        <end position="684"/>
    </location>
</feature>
<feature type="region of interest" description="Disordered" evidence="1">
    <location>
        <begin position="147"/>
        <end position="166"/>
    </location>
</feature>
<dbReference type="Gene3D" id="3.10.20.90">
    <property type="entry name" value="Phosphatidylinositol 3-kinase Catalytic Subunit, Chain A, domain 1"/>
    <property type="match status" value="1"/>
</dbReference>
<feature type="region of interest" description="Disordered" evidence="1">
    <location>
        <begin position="815"/>
        <end position="841"/>
    </location>
</feature>
<feature type="region of interest" description="Disordered" evidence="1">
    <location>
        <begin position="667"/>
        <end position="691"/>
    </location>
</feature>
<gene>
    <name evidence="4" type="ORF">BGZ70_001894</name>
</gene>
<dbReference type="SMART" id="SM00666">
    <property type="entry name" value="PB1"/>
    <property type="match status" value="1"/>
</dbReference>
<feature type="compositionally biased region" description="Polar residues" evidence="1">
    <location>
        <begin position="815"/>
        <end position="828"/>
    </location>
</feature>
<dbReference type="OrthoDB" id="661148at2759"/>
<feature type="region of interest" description="Disordered" evidence="1">
    <location>
        <begin position="243"/>
        <end position="271"/>
    </location>
</feature>
<dbReference type="InterPro" id="IPR015940">
    <property type="entry name" value="UBA"/>
</dbReference>
<dbReference type="CDD" id="cd05992">
    <property type="entry name" value="PB1"/>
    <property type="match status" value="1"/>
</dbReference>
<dbReference type="EMBL" id="JAAAHY010000144">
    <property type="protein sequence ID" value="KAF9966585.1"/>
    <property type="molecule type" value="Genomic_DNA"/>
</dbReference>
<feature type="region of interest" description="Disordered" evidence="1">
    <location>
        <begin position="447"/>
        <end position="507"/>
    </location>
</feature>
<accession>A0A9P6M5I3</accession>
<dbReference type="InterPro" id="IPR053793">
    <property type="entry name" value="PB1-like"/>
</dbReference>
<feature type="compositionally biased region" description="Acidic residues" evidence="1">
    <location>
        <begin position="244"/>
        <end position="254"/>
    </location>
</feature>
<comment type="caution">
    <text evidence="4">The sequence shown here is derived from an EMBL/GenBank/DDBJ whole genome shotgun (WGS) entry which is preliminary data.</text>
</comment>
<feature type="region of interest" description="Disordered" evidence="1">
    <location>
        <begin position="592"/>
        <end position="626"/>
    </location>
</feature>
<evidence type="ECO:0000259" key="2">
    <source>
        <dbReference type="PROSITE" id="PS50030"/>
    </source>
</evidence>
<dbReference type="Pfam" id="PF00564">
    <property type="entry name" value="PB1"/>
    <property type="match status" value="1"/>
</dbReference>
<evidence type="ECO:0000313" key="5">
    <source>
        <dbReference type="Proteomes" id="UP000738359"/>
    </source>
</evidence>
<evidence type="ECO:0000259" key="3">
    <source>
        <dbReference type="PROSITE" id="PS51745"/>
    </source>
</evidence>
<protein>
    <recommendedName>
        <fullName evidence="6">PB1 domain-containing protein</fullName>
    </recommendedName>
</protein>
<dbReference type="Proteomes" id="UP000738359">
    <property type="component" value="Unassembled WGS sequence"/>
</dbReference>
<name>A0A9P6M5I3_MORAP</name>